<evidence type="ECO:0000313" key="2">
    <source>
        <dbReference type="Proteomes" id="UP000287917"/>
    </source>
</evidence>
<comment type="caution">
    <text evidence="1">The sequence shown here is derived from an EMBL/GenBank/DDBJ whole genome shotgun (WGS) entry which is preliminary data.</text>
</comment>
<protein>
    <submittedName>
        <fullName evidence="1">Uncharacterized protein</fullName>
    </submittedName>
</protein>
<gene>
    <name evidence="1" type="ORF">DSY96_10160</name>
</gene>
<accession>A0A432GEM4</accession>
<reference evidence="1 2" key="1">
    <citation type="submission" date="2018-06" db="EMBL/GenBank/DDBJ databases">
        <title>Combined omics and stable isotope probing to characterize newly discovered Mariana Back-Arc vent microbial communities.</title>
        <authorList>
            <person name="Trembath-Reichert E."/>
            <person name="Huber J.A."/>
        </authorList>
    </citation>
    <scope>NUCLEOTIDE SEQUENCE [LARGE SCALE GENOMIC DNA]</scope>
    <source>
        <strain evidence="1">MAG 58</strain>
    </source>
</reference>
<dbReference type="EMBL" id="QNZK01000349">
    <property type="protein sequence ID" value="RTZ82262.1"/>
    <property type="molecule type" value="Genomic_DNA"/>
</dbReference>
<evidence type="ECO:0000313" key="1">
    <source>
        <dbReference type="EMBL" id="RTZ82262.1"/>
    </source>
</evidence>
<sequence length="282" mass="32103">MLKDRLRANLTERKKNRDKTFTYSKFMQKSLGITIIFLFCFSGGLFFEQNLGAESQGRKIQSYVKNGTVLQARKREARVLEQKNKGRKVKYYVLKKSVLQGRKSIAKMSANKMLETGLITSKMVKNNHWFVKKPFQPRYTKVNIVSKYTPPEVNPEESDKISRKALQMSKTRARITGPVKPGILYSEESSRGVLEMTKTRVRITGPVKPDIIYSKKVSREAMEMTLKRSQKAVSAGKTVSAGKGIVYSAKTLIKMSKRPTIVYAPFKSEKAGEKKKTDVEKN</sequence>
<dbReference type="Proteomes" id="UP000287917">
    <property type="component" value="Unassembled WGS sequence"/>
</dbReference>
<proteinExistence type="predicted"/>
<organism evidence="1 2">
    <name type="scientific">SAR324 cluster bacterium</name>
    <dbReference type="NCBI Taxonomy" id="2024889"/>
    <lineage>
        <taxon>Bacteria</taxon>
        <taxon>Deltaproteobacteria</taxon>
        <taxon>SAR324 cluster</taxon>
    </lineage>
</organism>
<dbReference type="AlphaFoldDB" id="A0A432GEM4"/>
<name>A0A432GEM4_9DELT</name>